<accession>A0A1R4I7G9</accession>
<keyword evidence="2" id="KW-0238">DNA-binding</keyword>
<dbReference type="Proteomes" id="UP000196230">
    <property type="component" value="Unassembled WGS sequence"/>
</dbReference>
<name>A0A1R4I7G9_9MICC</name>
<protein>
    <submittedName>
        <fullName evidence="7">Transcriptional regulator, MerR family</fullName>
    </submittedName>
</protein>
<dbReference type="SMART" id="SM00422">
    <property type="entry name" value="HTH_MERR"/>
    <property type="match status" value="1"/>
</dbReference>
<dbReference type="Pfam" id="PF07739">
    <property type="entry name" value="TipAS"/>
    <property type="match status" value="1"/>
</dbReference>
<keyword evidence="5" id="KW-0175">Coiled coil</keyword>
<dbReference type="EMBL" id="FUKP01000005">
    <property type="protein sequence ID" value="SJN15760.1"/>
    <property type="molecule type" value="Genomic_DNA"/>
</dbReference>
<dbReference type="SUPFAM" id="SSF89082">
    <property type="entry name" value="Antibiotic binding domain of TipA-like multidrug resistance regulators"/>
    <property type="match status" value="1"/>
</dbReference>
<dbReference type="CDD" id="cd01106">
    <property type="entry name" value="HTH_TipAL-Mta"/>
    <property type="match status" value="1"/>
</dbReference>
<dbReference type="InterPro" id="IPR000551">
    <property type="entry name" value="MerR-type_HTH_dom"/>
</dbReference>
<dbReference type="InterPro" id="IPR036244">
    <property type="entry name" value="TipA-like_antibiotic-bd"/>
</dbReference>
<dbReference type="AlphaFoldDB" id="A0A1R4I7G9"/>
<proteinExistence type="predicted"/>
<evidence type="ECO:0000256" key="1">
    <source>
        <dbReference type="ARBA" id="ARBA00023015"/>
    </source>
</evidence>
<feature type="domain" description="HTH merR-type" evidence="6">
    <location>
        <begin position="3"/>
        <end position="72"/>
    </location>
</feature>
<dbReference type="Gene3D" id="1.10.1660.10">
    <property type="match status" value="1"/>
</dbReference>
<dbReference type="InterPro" id="IPR009061">
    <property type="entry name" value="DNA-bd_dom_put_sf"/>
</dbReference>
<evidence type="ECO:0000256" key="2">
    <source>
        <dbReference type="ARBA" id="ARBA00023125"/>
    </source>
</evidence>
<organism evidence="7 8">
    <name type="scientific">Micrococcus lylae</name>
    <dbReference type="NCBI Taxonomy" id="1273"/>
    <lineage>
        <taxon>Bacteria</taxon>
        <taxon>Bacillati</taxon>
        <taxon>Actinomycetota</taxon>
        <taxon>Actinomycetes</taxon>
        <taxon>Micrococcales</taxon>
        <taxon>Micrococcaceae</taxon>
        <taxon>Micrococcus</taxon>
    </lineage>
</organism>
<evidence type="ECO:0000313" key="8">
    <source>
        <dbReference type="Proteomes" id="UP000196230"/>
    </source>
</evidence>
<dbReference type="Pfam" id="PF13411">
    <property type="entry name" value="MerR_1"/>
    <property type="match status" value="1"/>
</dbReference>
<evidence type="ECO:0000256" key="3">
    <source>
        <dbReference type="ARBA" id="ARBA00023159"/>
    </source>
</evidence>
<dbReference type="InterPro" id="IPR012925">
    <property type="entry name" value="TipAS_dom"/>
</dbReference>
<feature type="coiled-coil region" evidence="5">
    <location>
        <begin position="80"/>
        <end position="107"/>
    </location>
</feature>
<dbReference type="SUPFAM" id="SSF46955">
    <property type="entry name" value="Putative DNA-binding domain"/>
    <property type="match status" value="1"/>
</dbReference>
<dbReference type="PANTHER" id="PTHR30204">
    <property type="entry name" value="REDOX-CYCLING DRUG-SENSING TRANSCRIPTIONAL ACTIVATOR SOXR"/>
    <property type="match status" value="1"/>
</dbReference>
<dbReference type="GO" id="GO:0003677">
    <property type="term" value="F:DNA binding"/>
    <property type="evidence" value="ECO:0007669"/>
    <property type="project" value="UniProtKB-KW"/>
</dbReference>
<dbReference type="PANTHER" id="PTHR30204:SF90">
    <property type="entry name" value="HTH-TYPE TRANSCRIPTIONAL ACTIVATOR MTA"/>
    <property type="match status" value="1"/>
</dbReference>
<evidence type="ECO:0000256" key="5">
    <source>
        <dbReference type="SAM" id="Coils"/>
    </source>
</evidence>
<dbReference type="PRINTS" id="PR00040">
    <property type="entry name" value="HTHMERR"/>
</dbReference>
<keyword evidence="3" id="KW-0010">Activator</keyword>
<reference evidence="7 8" key="1">
    <citation type="submission" date="2017-02" db="EMBL/GenBank/DDBJ databases">
        <authorList>
            <person name="Peterson S.W."/>
        </authorList>
    </citation>
    <scope>NUCLEOTIDE SEQUENCE [LARGE SCALE GENOMIC DNA]</scope>
    <source>
        <strain evidence="7 8">2B3F</strain>
    </source>
</reference>
<evidence type="ECO:0000256" key="4">
    <source>
        <dbReference type="ARBA" id="ARBA00023163"/>
    </source>
</evidence>
<gene>
    <name evidence="7" type="ORF">FM125_00450</name>
</gene>
<dbReference type="Gene3D" id="1.10.490.50">
    <property type="entry name" value="Antibiotic binding domain of TipA-like multidrug resistance regulators"/>
    <property type="match status" value="1"/>
</dbReference>
<evidence type="ECO:0000313" key="7">
    <source>
        <dbReference type="EMBL" id="SJN15760.1"/>
    </source>
</evidence>
<keyword evidence="4" id="KW-0804">Transcription</keyword>
<evidence type="ECO:0000259" key="6">
    <source>
        <dbReference type="PROSITE" id="PS50937"/>
    </source>
</evidence>
<dbReference type="PROSITE" id="PS50937">
    <property type="entry name" value="HTH_MERR_2"/>
    <property type="match status" value="1"/>
</dbReference>
<keyword evidence="1" id="KW-0805">Transcription regulation</keyword>
<sequence>MVEWTVQQLAQRAGISGRTLRHYHQIGLLHPDRIGANGYRYYGQTAVARLQRILLLRDAGLPLNEIAAVLDSEHDQADEVAALETHLVQLRRDREALDRRIASVEHTIAMRRQGRRPRMDMLLEGFNDRYEAAVVSRWGQEAFDVSHRWWHAKPLAQQQQFQADAEQLLARWGELHAAGLGPSSPEAQAHAAAHVAWFAQVPGTPTCADDPTNATAMVLGVADLYVTDPDFHPAFGGPEAAEFAARALRIHVSPA</sequence>
<dbReference type="InterPro" id="IPR047057">
    <property type="entry name" value="MerR_fam"/>
</dbReference>
<dbReference type="GO" id="GO:0003700">
    <property type="term" value="F:DNA-binding transcription factor activity"/>
    <property type="evidence" value="ECO:0007669"/>
    <property type="project" value="InterPro"/>
</dbReference>